<comment type="caution">
    <text evidence="3">The sequence shown here is derived from an EMBL/GenBank/DDBJ whole genome shotgun (WGS) entry which is preliminary data.</text>
</comment>
<keyword evidence="4" id="KW-1185">Reference proteome</keyword>
<dbReference type="AlphaFoldDB" id="A0A6I2F8R6"/>
<protein>
    <submittedName>
        <fullName evidence="3">LytR family transcriptional regulator</fullName>
    </submittedName>
</protein>
<feature type="domain" description="LytR/CpsA/Psr regulator C-terminal" evidence="2">
    <location>
        <begin position="86"/>
        <end position="175"/>
    </location>
</feature>
<evidence type="ECO:0000313" key="4">
    <source>
        <dbReference type="Proteomes" id="UP000431080"/>
    </source>
</evidence>
<evidence type="ECO:0000259" key="2">
    <source>
        <dbReference type="Pfam" id="PF13399"/>
    </source>
</evidence>
<sequence>MAQKYPRDRFDRIPHGIERVGAHRAPQRPGYRWIRFGWAALATVLIAGAGIAAVVVYNGRLDFADEPQASQPAEPVVTAEPTVAPDVPVTVLNGTATAGLAARAAETLQAAGIPVGATANASEQDLTESYVYYASADLEGAARGVAQALPETEVRLDPKFAEIGTPLAAVLGADYATATGG</sequence>
<dbReference type="InterPro" id="IPR027381">
    <property type="entry name" value="LytR/CpsA/Psr_C"/>
</dbReference>
<accession>A0A6I2F8R6</accession>
<reference evidence="3 4" key="1">
    <citation type="submission" date="2019-10" db="EMBL/GenBank/DDBJ databases">
        <authorList>
            <person name="Nie G."/>
            <person name="Ming H."/>
            <person name="Yi B."/>
        </authorList>
    </citation>
    <scope>NUCLEOTIDE SEQUENCE [LARGE SCALE GENOMIC DNA]</scope>
    <source>
        <strain evidence="3 4">CFH 90414</strain>
    </source>
</reference>
<evidence type="ECO:0000313" key="3">
    <source>
        <dbReference type="EMBL" id="MRG61019.1"/>
    </source>
</evidence>
<keyword evidence="1" id="KW-0812">Transmembrane</keyword>
<dbReference type="RefSeq" id="WP_153685456.1">
    <property type="nucleotide sequence ID" value="NZ_WJIF01000009.1"/>
</dbReference>
<keyword evidence="1" id="KW-1133">Transmembrane helix</keyword>
<dbReference type="Pfam" id="PF13399">
    <property type="entry name" value="LytR_C"/>
    <property type="match status" value="1"/>
</dbReference>
<gene>
    <name evidence="3" type="ORF">GE115_14255</name>
</gene>
<organism evidence="3 4">
    <name type="scientific">Agromyces agglutinans</name>
    <dbReference type="NCBI Taxonomy" id="2662258"/>
    <lineage>
        <taxon>Bacteria</taxon>
        <taxon>Bacillati</taxon>
        <taxon>Actinomycetota</taxon>
        <taxon>Actinomycetes</taxon>
        <taxon>Micrococcales</taxon>
        <taxon>Microbacteriaceae</taxon>
        <taxon>Agromyces</taxon>
    </lineage>
</organism>
<keyword evidence="1" id="KW-0472">Membrane</keyword>
<dbReference type="Proteomes" id="UP000431080">
    <property type="component" value="Unassembled WGS sequence"/>
</dbReference>
<proteinExistence type="predicted"/>
<dbReference type="EMBL" id="WJIF01000009">
    <property type="protein sequence ID" value="MRG61019.1"/>
    <property type="molecule type" value="Genomic_DNA"/>
</dbReference>
<name>A0A6I2F8R6_9MICO</name>
<evidence type="ECO:0000256" key="1">
    <source>
        <dbReference type="SAM" id="Phobius"/>
    </source>
</evidence>
<feature type="transmembrane region" description="Helical" evidence="1">
    <location>
        <begin position="36"/>
        <end position="57"/>
    </location>
</feature>
<dbReference type="Gene3D" id="3.30.70.2390">
    <property type="match status" value="1"/>
</dbReference>